<dbReference type="InterPro" id="IPR027417">
    <property type="entry name" value="P-loop_NTPase"/>
</dbReference>
<dbReference type="GO" id="GO:0006260">
    <property type="term" value="P:DNA replication"/>
    <property type="evidence" value="ECO:0007669"/>
    <property type="project" value="InterPro"/>
</dbReference>
<dbReference type="EMBL" id="CP073249">
    <property type="protein sequence ID" value="QUF03981.1"/>
    <property type="molecule type" value="Genomic_DNA"/>
</dbReference>
<feature type="domain" description="SF4 helicase" evidence="1">
    <location>
        <begin position="179"/>
        <end position="445"/>
    </location>
</feature>
<keyword evidence="2" id="KW-0547">Nucleotide-binding</keyword>
<protein>
    <submittedName>
        <fullName evidence="2">DnaB-like helicase C-terminal domain-containing protein</fullName>
    </submittedName>
</protein>
<dbReference type="Gene3D" id="1.10.860.10">
    <property type="entry name" value="DNAb Helicase, Chain A"/>
    <property type="match status" value="1"/>
</dbReference>
<evidence type="ECO:0000313" key="3">
    <source>
        <dbReference type="Proteomes" id="UP000677152"/>
    </source>
</evidence>
<dbReference type="InterPro" id="IPR016136">
    <property type="entry name" value="DNA_helicase_N/primase_C"/>
</dbReference>
<proteinExistence type="predicted"/>
<organism evidence="2 3">
    <name type="scientific">Actinosynnema pretiosum subsp. pretiosum</name>
    <dbReference type="NCBI Taxonomy" id="103721"/>
    <lineage>
        <taxon>Bacteria</taxon>
        <taxon>Bacillati</taxon>
        <taxon>Actinomycetota</taxon>
        <taxon>Actinomycetes</taxon>
        <taxon>Pseudonocardiales</taxon>
        <taxon>Pseudonocardiaceae</taxon>
        <taxon>Actinosynnema</taxon>
    </lineage>
</organism>
<dbReference type="GO" id="GO:0003678">
    <property type="term" value="F:DNA helicase activity"/>
    <property type="evidence" value="ECO:0007669"/>
    <property type="project" value="InterPro"/>
</dbReference>
<keyword evidence="2" id="KW-0347">Helicase</keyword>
<dbReference type="PANTHER" id="PTHR30153:SF2">
    <property type="entry name" value="REPLICATIVE DNA HELICASE"/>
    <property type="match status" value="1"/>
</dbReference>
<dbReference type="InterPro" id="IPR007694">
    <property type="entry name" value="DNA_helicase_DnaB-like_C"/>
</dbReference>
<accession>A0AA45L5Y4</accession>
<dbReference type="GO" id="GO:0005829">
    <property type="term" value="C:cytosol"/>
    <property type="evidence" value="ECO:0007669"/>
    <property type="project" value="TreeGrafter"/>
</dbReference>
<dbReference type="SUPFAM" id="SSF52540">
    <property type="entry name" value="P-loop containing nucleoside triphosphate hydrolases"/>
    <property type="match status" value="1"/>
</dbReference>
<evidence type="ECO:0000313" key="2">
    <source>
        <dbReference type="EMBL" id="QUF03981.1"/>
    </source>
</evidence>
<sequence length="456" mass="49575">MTYPDTLSDPLNAFDAELYLIGLLQPVTMRALRDEALSAVDPVWFADPMFGAVWAAARALRDDEQPISARTLLGHLRDVDTSPNSVARAERLLSRYAGHTPPAAEYPHHVAAVVRCGRLRELVAVCNAIKAEAVTAEDPAQALGAAYDRLAALDSAAEETTDVQRYGDLLDAFVEEQRNPSAALVIPTPWIALNDVLNGGLRAGRVYVIGARPGDGKSISAHQMAHRAAEMGHPAVVFSAEMGAGEVTDRMVSSGALIEQSHITRRRLDQGAWSQVNTYVDRARHYPLSVVDRPNLTVSYIKAVCRNEKRRNGLDVVVIDYLQLVGSEQRGARREEEVAAISRQLKQLSRELGVAVIIAAQLNRESVRNNRKPVAADLRESGGIEADADVVILHSRPAIEEGDLKGEPGWTVLFDVVKNRIGRAALVELDWRAHYATIGSPQQQARLAAVRPAGGA</sequence>
<dbReference type="PANTHER" id="PTHR30153">
    <property type="entry name" value="REPLICATIVE DNA HELICASE DNAB"/>
    <property type="match status" value="1"/>
</dbReference>
<name>A0AA45L5Y4_9PSEU</name>
<dbReference type="Proteomes" id="UP000677152">
    <property type="component" value="Chromosome"/>
</dbReference>
<dbReference type="Pfam" id="PF03796">
    <property type="entry name" value="DnaB_C"/>
    <property type="match status" value="1"/>
</dbReference>
<dbReference type="Gene3D" id="3.40.50.300">
    <property type="entry name" value="P-loop containing nucleotide triphosphate hydrolases"/>
    <property type="match status" value="1"/>
</dbReference>
<dbReference type="GO" id="GO:0005524">
    <property type="term" value="F:ATP binding"/>
    <property type="evidence" value="ECO:0007669"/>
    <property type="project" value="InterPro"/>
</dbReference>
<keyword evidence="2" id="KW-0067">ATP-binding</keyword>
<reference evidence="2" key="1">
    <citation type="submission" date="2021-04" db="EMBL/GenBank/DDBJ databases">
        <title>Genomic sequence of Actinosynnema pretiosum subsp. pretiosum ATCC 31280 (C-14919).</title>
        <authorList>
            <person name="Bai L."/>
            <person name="Wang X."/>
            <person name="Xiao Y."/>
        </authorList>
    </citation>
    <scope>NUCLEOTIDE SEQUENCE</scope>
    <source>
        <strain evidence="2">ATCC 31280</strain>
    </source>
</reference>
<dbReference type="AlphaFoldDB" id="A0AA45L5Y4"/>
<evidence type="ECO:0000259" key="1">
    <source>
        <dbReference type="PROSITE" id="PS51199"/>
    </source>
</evidence>
<keyword evidence="2" id="KW-0378">Hydrolase</keyword>
<dbReference type="PROSITE" id="PS51199">
    <property type="entry name" value="SF4_HELICASE"/>
    <property type="match status" value="1"/>
</dbReference>
<gene>
    <name evidence="2" type="ORF">KCV87_32280</name>
</gene>